<feature type="domain" description="RNA polymerase sigma factor 70 region 4 type 2" evidence="6">
    <location>
        <begin position="109"/>
        <end position="159"/>
    </location>
</feature>
<dbReference type="GO" id="GO:0006352">
    <property type="term" value="P:DNA-templated transcription initiation"/>
    <property type="evidence" value="ECO:0007669"/>
    <property type="project" value="InterPro"/>
</dbReference>
<keyword evidence="4" id="KW-0804">Transcription</keyword>
<dbReference type="SUPFAM" id="SSF88946">
    <property type="entry name" value="Sigma2 domain of RNA polymerase sigma factors"/>
    <property type="match status" value="1"/>
</dbReference>
<dbReference type="InterPro" id="IPR013249">
    <property type="entry name" value="RNA_pol_sigma70_r4_t2"/>
</dbReference>
<evidence type="ECO:0000256" key="4">
    <source>
        <dbReference type="ARBA" id="ARBA00023163"/>
    </source>
</evidence>
<dbReference type="Pfam" id="PF08281">
    <property type="entry name" value="Sigma70_r4_2"/>
    <property type="match status" value="1"/>
</dbReference>
<dbReference type="InterPro" id="IPR013325">
    <property type="entry name" value="RNA_pol_sigma_r2"/>
</dbReference>
<dbReference type="InterPro" id="IPR007627">
    <property type="entry name" value="RNA_pol_sigma70_r2"/>
</dbReference>
<protein>
    <submittedName>
        <fullName evidence="7">RNA polymerase subunit sigma-70</fullName>
    </submittedName>
</protein>
<reference evidence="7 8" key="1">
    <citation type="submission" date="2018-02" db="EMBL/GenBank/DDBJ databases">
        <title>Whole genome sequencing of endophytic bacterium.</title>
        <authorList>
            <person name="Eedara R."/>
            <person name="Podile A.R."/>
        </authorList>
    </citation>
    <scope>NUCLEOTIDE SEQUENCE [LARGE SCALE GENOMIC DNA]</scope>
    <source>
        <strain evidence="7 8">RP1T</strain>
    </source>
</reference>
<organism evidence="7 8">
    <name type="scientific">Labrys okinawensis</name>
    <dbReference type="NCBI Taxonomy" id="346911"/>
    <lineage>
        <taxon>Bacteria</taxon>
        <taxon>Pseudomonadati</taxon>
        <taxon>Pseudomonadota</taxon>
        <taxon>Alphaproteobacteria</taxon>
        <taxon>Hyphomicrobiales</taxon>
        <taxon>Xanthobacteraceae</taxon>
        <taxon>Labrys</taxon>
    </lineage>
</organism>
<dbReference type="OrthoDB" id="9797134at2"/>
<dbReference type="InterPro" id="IPR036388">
    <property type="entry name" value="WH-like_DNA-bd_sf"/>
</dbReference>
<comment type="caution">
    <text evidence="7">The sequence shown here is derived from an EMBL/GenBank/DDBJ whole genome shotgun (WGS) entry which is preliminary data.</text>
</comment>
<evidence type="ECO:0000313" key="7">
    <source>
        <dbReference type="EMBL" id="PRH85692.1"/>
    </source>
</evidence>
<dbReference type="PANTHER" id="PTHR43133:SF63">
    <property type="entry name" value="RNA POLYMERASE SIGMA FACTOR FECI-RELATED"/>
    <property type="match status" value="1"/>
</dbReference>
<dbReference type="EMBL" id="PUEJ01000007">
    <property type="protein sequence ID" value="PRH85692.1"/>
    <property type="molecule type" value="Genomic_DNA"/>
</dbReference>
<evidence type="ECO:0000256" key="3">
    <source>
        <dbReference type="ARBA" id="ARBA00023082"/>
    </source>
</evidence>
<evidence type="ECO:0000259" key="6">
    <source>
        <dbReference type="Pfam" id="PF08281"/>
    </source>
</evidence>
<dbReference type="SUPFAM" id="SSF88659">
    <property type="entry name" value="Sigma3 and sigma4 domains of RNA polymerase sigma factors"/>
    <property type="match status" value="1"/>
</dbReference>
<dbReference type="RefSeq" id="WP_105863689.1">
    <property type="nucleotide sequence ID" value="NZ_PUEJ01000007.1"/>
</dbReference>
<dbReference type="InterPro" id="IPR013324">
    <property type="entry name" value="RNA_pol_sigma_r3/r4-like"/>
</dbReference>
<dbReference type="GO" id="GO:0003677">
    <property type="term" value="F:DNA binding"/>
    <property type="evidence" value="ECO:0007669"/>
    <property type="project" value="InterPro"/>
</dbReference>
<name>A0A2S9Q8K8_9HYPH</name>
<dbReference type="NCBIfam" id="TIGR02937">
    <property type="entry name" value="sigma70-ECF"/>
    <property type="match status" value="1"/>
</dbReference>
<proteinExistence type="inferred from homology"/>
<evidence type="ECO:0000256" key="1">
    <source>
        <dbReference type="ARBA" id="ARBA00010641"/>
    </source>
</evidence>
<evidence type="ECO:0000259" key="5">
    <source>
        <dbReference type="Pfam" id="PF04542"/>
    </source>
</evidence>
<dbReference type="InterPro" id="IPR014284">
    <property type="entry name" value="RNA_pol_sigma-70_dom"/>
</dbReference>
<dbReference type="PANTHER" id="PTHR43133">
    <property type="entry name" value="RNA POLYMERASE ECF-TYPE SIGMA FACTO"/>
    <property type="match status" value="1"/>
</dbReference>
<dbReference type="AlphaFoldDB" id="A0A2S9Q8K8"/>
<keyword evidence="8" id="KW-1185">Reference proteome</keyword>
<keyword evidence="3" id="KW-0731">Sigma factor</keyword>
<dbReference type="InterPro" id="IPR039425">
    <property type="entry name" value="RNA_pol_sigma-70-like"/>
</dbReference>
<evidence type="ECO:0000313" key="8">
    <source>
        <dbReference type="Proteomes" id="UP000237682"/>
    </source>
</evidence>
<gene>
    <name evidence="7" type="ORF">C5L14_19200</name>
</gene>
<dbReference type="GO" id="GO:0016987">
    <property type="term" value="F:sigma factor activity"/>
    <property type="evidence" value="ECO:0007669"/>
    <property type="project" value="UniProtKB-KW"/>
</dbReference>
<sequence>MNSRSHDIETLYAAERPRLERTLRRKVRSRDAALDLIQDMFLRIWERTSDTTGNASAFLTRCARNAAIDHLRSEARRERLQEDTLPSQYAASPATPFEILSARQNLQFLQDTIAALPRQTRHIFLLNRIHGHSFIEIAATLGISERAVAKHMARALAACTATDGASADGA</sequence>
<feature type="domain" description="RNA polymerase sigma-70 region 2" evidence="5">
    <location>
        <begin position="11"/>
        <end position="77"/>
    </location>
</feature>
<dbReference type="Gene3D" id="1.10.1740.10">
    <property type="match status" value="1"/>
</dbReference>
<dbReference type="Gene3D" id="1.10.10.10">
    <property type="entry name" value="Winged helix-like DNA-binding domain superfamily/Winged helix DNA-binding domain"/>
    <property type="match status" value="1"/>
</dbReference>
<keyword evidence="2" id="KW-0805">Transcription regulation</keyword>
<accession>A0A2S9Q8K8</accession>
<comment type="similarity">
    <text evidence="1">Belongs to the sigma-70 factor family. ECF subfamily.</text>
</comment>
<dbReference type="Proteomes" id="UP000237682">
    <property type="component" value="Unassembled WGS sequence"/>
</dbReference>
<evidence type="ECO:0000256" key="2">
    <source>
        <dbReference type="ARBA" id="ARBA00023015"/>
    </source>
</evidence>
<dbReference type="Pfam" id="PF04542">
    <property type="entry name" value="Sigma70_r2"/>
    <property type="match status" value="1"/>
</dbReference>